<reference evidence="2" key="1">
    <citation type="submission" date="2021-01" db="EMBL/GenBank/DDBJ databases">
        <title>Whole genome shotgun sequence of Rugosimonospora africana NBRC 104875.</title>
        <authorList>
            <person name="Komaki H."/>
            <person name="Tamura T."/>
        </authorList>
    </citation>
    <scope>NUCLEOTIDE SEQUENCE</scope>
    <source>
        <strain evidence="2">NBRC 104875</strain>
    </source>
</reference>
<dbReference type="PANTHER" id="PTHR30383:SF5">
    <property type="entry name" value="SGNH HYDROLASE-TYPE ESTERASE DOMAIN-CONTAINING PROTEIN"/>
    <property type="match status" value="1"/>
</dbReference>
<keyword evidence="3" id="KW-1185">Reference proteome</keyword>
<dbReference type="AlphaFoldDB" id="A0A8J3VUY9"/>
<proteinExistence type="predicted"/>
<dbReference type="InterPro" id="IPR013830">
    <property type="entry name" value="SGNH_hydro"/>
</dbReference>
<name>A0A8J3VUY9_9ACTN</name>
<dbReference type="Proteomes" id="UP000642748">
    <property type="component" value="Unassembled WGS sequence"/>
</dbReference>
<dbReference type="Pfam" id="PF13472">
    <property type="entry name" value="Lipase_GDSL_2"/>
    <property type="match status" value="1"/>
</dbReference>
<sequence>MITEDEAGLTRYVSGRRVHVRPGDRVLFIGDSVTDSGRTVTGADPLGDGYVRLIADALVERSIDARVINQGISGNRTGDLAQRWTTDCVDLAPDVLTIFVGINDTWRRYDSGLPTTAQEFEATYRSLLDATAAATSAQVVLITPFLLPVQPGQADWFEDLAPKIAVVNRLAAEYGATLVSADALMTQVGGSSPERLAGDGVHPTAEGNRLLADAWLATIDGTE</sequence>
<gene>
    <name evidence="2" type="ORF">Raf01_75460</name>
</gene>
<dbReference type="InterPro" id="IPR036514">
    <property type="entry name" value="SGNH_hydro_sf"/>
</dbReference>
<dbReference type="GO" id="GO:0004622">
    <property type="term" value="F:phosphatidylcholine lysophospholipase activity"/>
    <property type="evidence" value="ECO:0007669"/>
    <property type="project" value="TreeGrafter"/>
</dbReference>
<evidence type="ECO:0000313" key="2">
    <source>
        <dbReference type="EMBL" id="GIH19374.1"/>
    </source>
</evidence>
<dbReference type="CDD" id="cd01834">
    <property type="entry name" value="SGNH_hydrolase_like_2"/>
    <property type="match status" value="1"/>
</dbReference>
<comment type="caution">
    <text evidence="2">The sequence shown here is derived from an EMBL/GenBank/DDBJ whole genome shotgun (WGS) entry which is preliminary data.</text>
</comment>
<organism evidence="2 3">
    <name type="scientific">Rugosimonospora africana</name>
    <dbReference type="NCBI Taxonomy" id="556532"/>
    <lineage>
        <taxon>Bacteria</taxon>
        <taxon>Bacillati</taxon>
        <taxon>Actinomycetota</taxon>
        <taxon>Actinomycetes</taxon>
        <taxon>Micromonosporales</taxon>
        <taxon>Micromonosporaceae</taxon>
        <taxon>Rugosimonospora</taxon>
    </lineage>
</organism>
<protein>
    <submittedName>
        <fullName evidence="2">Lysophospholipase</fullName>
    </submittedName>
</protein>
<dbReference type="EMBL" id="BONZ01000080">
    <property type="protein sequence ID" value="GIH19374.1"/>
    <property type="molecule type" value="Genomic_DNA"/>
</dbReference>
<dbReference type="RefSeq" id="WP_203922837.1">
    <property type="nucleotide sequence ID" value="NZ_BONZ01000080.1"/>
</dbReference>
<feature type="domain" description="SGNH hydrolase-type esterase" evidence="1">
    <location>
        <begin position="28"/>
        <end position="210"/>
    </location>
</feature>
<evidence type="ECO:0000313" key="3">
    <source>
        <dbReference type="Proteomes" id="UP000642748"/>
    </source>
</evidence>
<dbReference type="InterPro" id="IPR051532">
    <property type="entry name" value="Ester_Hydrolysis_Enzymes"/>
</dbReference>
<dbReference type="SUPFAM" id="SSF52266">
    <property type="entry name" value="SGNH hydrolase"/>
    <property type="match status" value="1"/>
</dbReference>
<dbReference type="PANTHER" id="PTHR30383">
    <property type="entry name" value="THIOESTERASE 1/PROTEASE 1/LYSOPHOSPHOLIPASE L1"/>
    <property type="match status" value="1"/>
</dbReference>
<evidence type="ECO:0000259" key="1">
    <source>
        <dbReference type="Pfam" id="PF13472"/>
    </source>
</evidence>
<accession>A0A8J3VUY9</accession>
<dbReference type="Gene3D" id="3.40.50.1110">
    <property type="entry name" value="SGNH hydrolase"/>
    <property type="match status" value="1"/>
</dbReference>